<dbReference type="EMBL" id="SMOL01000768">
    <property type="protein sequence ID" value="KAB2597778.1"/>
    <property type="molecule type" value="Genomic_DNA"/>
</dbReference>
<protein>
    <submittedName>
        <fullName evidence="2">Golgin candidate 2</fullName>
    </submittedName>
</protein>
<keyword evidence="1" id="KW-1133">Transmembrane helix</keyword>
<dbReference type="AlphaFoldDB" id="A0A5N5F3X5"/>
<comment type="caution">
    <text evidence="2">The sequence shown here is derived from an EMBL/GenBank/DDBJ whole genome shotgun (WGS) entry which is preliminary data.</text>
</comment>
<dbReference type="Proteomes" id="UP000327157">
    <property type="component" value="Chromosome 1"/>
</dbReference>
<evidence type="ECO:0000256" key="1">
    <source>
        <dbReference type="SAM" id="Phobius"/>
    </source>
</evidence>
<keyword evidence="3" id="KW-1185">Reference proteome</keyword>
<keyword evidence="1" id="KW-0812">Transmembrane</keyword>
<dbReference type="OrthoDB" id="248903at2759"/>
<sequence length="175" mass="20062">MLNSRIRVCIILSFNRQKSSTIFSVILIMLLHAQYNLGGKRTRKNATSRKQKKKSVDKLHIMDSKAKNMSSSKITNKCRIFKRFLGFKYHNTTLTNIDRQHPALQGGGLNLFWNLIYFFMIALLQILVEALSSEKAILMFRIEAVSRLLDEGKSLTEFSATSSRDIESGIPLFEE</sequence>
<accession>A0A5N5F3X5</accession>
<feature type="transmembrane region" description="Helical" evidence="1">
    <location>
        <begin position="21"/>
        <end position="37"/>
    </location>
</feature>
<gene>
    <name evidence="2" type="ORF">D8674_000698</name>
</gene>
<name>A0A5N5F3X5_9ROSA</name>
<reference evidence="2 3" key="3">
    <citation type="submission" date="2019-11" db="EMBL/GenBank/DDBJ databases">
        <title>A de novo genome assembly of a pear dwarfing rootstock.</title>
        <authorList>
            <person name="Wang F."/>
            <person name="Wang J."/>
            <person name="Li S."/>
            <person name="Zhang Y."/>
            <person name="Fang M."/>
            <person name="Ma L."/>
            <person name="Zhao Y."/>
            <person name="Jiang S."/>
        </authorList>
    </citation>
    <scope>NUCLEOTIDE SEQUENCE [LARGE SCALE GENOMIC DNA]</scope>
    <source>
        <strain evidence="2">S2</strain>
        <tissue evidence="2">Leaf</tissue>
    </source>
</reference>
<feature type="transmembrane region" description="Helical" evidence="1">
    <location>
        <begin position="111"/>
        <end position="131"/>
    </location>
</feature>
<reference evidence="2 3" key="1">
    <citation type="submission" date="2019-09" db="EMBL/GenBank/DDBJ databases">
        <authorList>
            <person name="Ou C."/>
        </authorList>
    </citation>
    <scope>NUCLEOTIDE SEQUENCE [LARGE SCALE GENOMIC DNA]</scope>
    <source>
        <strain evidence="2">S2</strain>
        <tissue evidence="2">Leaf</tissue>
    </source>
</reference>
<proteinExistence type="predicted"/>
<organism evidence="2 3">
    <name type="scientific">Pyrus ussuriensis x Pyrus communis</name>
    <dbReference type="NCBI Taxonomy" id="2448454"/>
    <lineage>
        <taxon>Eukaryota</taxon>
        <taxon>Viridiplantae</taxon>
        <taxon>Streptophyta</taxon>
        <taxon>Embryophyta</taxon>
        <taxon>Tracheophyta</taxon>
        <taxon>Spermatophyta</taxon>
        <taxon>Magnoliopsida</taxon>
        <taxon>eudicotyledons</taxon>
        <taxon>Gunneridae</taxon>
        <taxon>Pentapetalae</taxon>
        <taxon>rosids</taxon>
        <taxon>fabids</taxon>
        <taxon>Rosales</taxon>
        <taxon>Rosaceae</taxon>
        <taxon>Amygdaloideae</taxon>
        <taxon>Maleae</taxon>
        <taxon>Pyrus</taxon>
    </lineage>
</organism>
<evidence type="ECO:0000313" key="3">
    <source>
        <dbReference type="Proteomes" id="UP000327157"/>
    </source>
</evidence>
<reference evidence="3" key="2">
    <citation type="submission" date="2019-10" db="EMBL/GenBank/DDBJ databases">
        <title>A de novo genome assembly of a pear dwarfing rootstock.</title>
        <authorList>
            <person name="Wang F."/>
            <person name="Wang J."/>
            <person name="Li S."/>
            <person name="Zhang Y."/>
            <person name="Fang M."/>
            <person name="Ma L."/>
            <person name="Zhao Y."/>
            <person name="Jiang S."/>
        </authorList>
    </citation>
    <scope>NUCLEOTIDE SEQUENCE [LARGE SCALE GENOMIC DNA]</scope>
</reference>
<evidence type="ECO:0000313" key="2">
    <source>
        <dbReference type="EMBL" id="KAB2597778.1"/>
    </source>
</evidence>
<keyword evidence="1" id="KW-0472">Membrane</keyword>